<keyword evidence="2" id="KW-1185">Reference proteome</keyword>
<reference evidence="1" key="1">
    <citation type="submission" date="2022-07" db="EMBL/GenBank/DDBJ databases">
        <title>Genome Sequence of Lecanicillium saksenae.</title>
        <authorList>
            <person name="Buettner E."/>
        </authorList>
    </citation>
    <scope>NUCLEOTIDE SEQUENCE</scope>
    <source>
        <strain evidence="1">VT-O1</strain>
    </source>
</reference>
<accession>A0ACC1QGS1</accession>
<dbReference type="EMBL" id="JANAKD010001820">
    <property type="protein sequence ID" value="KAJ3476276.1"/>
    <property type="molecule type" value="Genomic_DNA"/>
</dbReference>
<evidence type="ECO:0000313" key="1">
    <source>
        <dbReference type="EMBL" id="KAJ3476276.1"/>
    </source>
</evidence>
<sequence length="744" mass="83122">MEMRQQTARQLQDRRNSVLRTLDIEKAGRKDEDAAEGPDSTGSGAASSLGVAVSIPKRETARHESVNSLAINHDTRQNSKLLCAAEGDKHGGTYAETDPIAASSYTAMQDQSEIPGIAAAPEVLRFAVDSIQNSPPSRNVARKSASTPAGTTTKRSSQPQHRRPTPHANNLTSQLPVIVDQFPSYLNHWADHVFGRQRRYRNDKQSTSLEAYVVEDGRYVPIKIPFGHERLSFGLNRVLKDWRGDQWTNYLAASPETRLVLDCVAEAAREASNHEKICLAFKQYGVRDKMMPLLLAFFSLEPAKDPIIVILSDRRYSLPFAACRTLQNMEQCLREVCLNSSADASLLSLIDTRRYELKDQRNNNVIMPAFLIESLKPGIELRLLPSRRPAHVAWPDHGHAIHAGAHAAEATDDDESFIANALQQSLYQDPVRTYGGPPEGKAWGWAGEAVSRLRHAYFRWRMNRKVEPDWNPFRHVMQRNRREREFEYEIDRMRRPGKTASEPSERIEKDIMLHLRRNTRRLTIRNQIYSVPQLKHATNESLHSLSPPTASSFMRGETSSSLPNIHIGGNRKSSFDSDLLLYASSAPDITNTGRHDPVKCEDLDLARLSTHVGIPLGLSEGGSCPPDTSFWSPLEIGDPEDGERRSRFLASHDPLTHHLSTSVPATSLERPSADIAFSAYTSSSAPSRAPSTYDSFVDDDEGGDDLNLDVLNAGQEILRQDMSIDKWLELMTNVASITRGVDDT</sequence>
<evidence type="ECO:0000313" key="2">
    <source>
        <dbReference type="Proteomes" id="UP001148737"/>
    </source>
</evidence>
<proteinExistence type="predicted"/>
<comment type="caution">
    <text evidence="1">The sequence shown here is derived from an EMBL/GenBank/DDBJ whole genome shotgun (WGS) entry which is preliminary data.</text>
</comment>
<protein>
    <submittedName>
        <fullName evidence="1">Uncharacterized protein</fullName>
    </submittedName>
</protein>
<organism evidence="1 2">
    <name type="scientific">Lecanicillium saksenae</name>
    <dbReference type="NCBI Taxonomy" id="468837"/>
    <lineage>
        <taxon>Eukaryota</taxon>
        <taxon>Fungi</taxon>
        <taxon>Dikarya</taxon>
        <taxon>Ascomycota</taxon>
        <taxon>Pezizomycotina</taxon>
        <taxon>Sordariomycetes</taxon>
        <taxon>Hypocreomycetidae</taxon>
        <taxon>Hypocreales</taxon>
        <taxon>Cordycipitaceae</taxon>
        <taxon>Lecanicillium</taxon>
    </lineage>
</organism>
<gene>
    <name evidence="1" type="ORF">NLG97_g9181</name>
</gene>
<dbReference type="Proteomes" id="UP001148737">
    <property type="component" value="Unassembled WGS sequence"/>
</dbReference>
<name>A0ACC1QGS1_9HYPO</name>